<gene>
    <name evidence="5" type="ORF">EHS89_08105</name>
</gene>
<dbReference type="PANTHER" id="PTHR33619">
    <property type="entry name" value="POLYSACCHARIDE EXPORT PROTEIN GFCE-RELATED"/>
    <property type="match status" value="1"/>
</dbReference>
<evidence type="ECO:0000313" key="6">
    <source>
        <dbReference type="Proteomes" id="UP000267535"/>
    </source>
</evidence>
<dbReference type="InterPro" id="IPR003715">
    <property type="entry name" value="Poly_export_N"/>
</dbReference>
<evidence type="ECO:0000259" key="4">
    <source>
        <dbReference type="Pfam" id="PF10531"/>
    </source>
</evidence>
<feature type="chain" id="PRO_5018050053" evidence="2">
    <location>
        <begin position="31"/>
        <end position="186"/>
    </location>
</feature>
<dbReference type="AlphaFoldDB" id="A0A3P1SSP7"/>
<sequence>MQPLISLINTSARIIATALLTTVLCSTAFAAETQFSDYQLGSGDMIKITVFGEEQLSIETRLSDAGTISYPFLGELEVLNLTTSLLSQKITRGLADGYLIDPNVNVTVLVYREFFINGEVKKPGSYPFQPGLTLQKAVAIAGGFTERASKSKMYVLHDDSTEKPSRVKLGEQILPGDIITIEQSFF</sequence>
<feature type="signal peptide" evidence="2">
    <location>
        <begin position="1"/>
        <end position="30"/>
    </location>
</feature>
<dbReference type="Proteomes" id="UP000267535">
    <property type="component" value="Unassembled WGS sequence"/>
</dbReference>
<feature type="domain" description="Soluble ligand binding" evidence="4">
    <location>
        <begin position="115"/>
        <end position="155"/>
    </location>
</feature>
<protein>
    <submittedName>
        <fullName evidence="5">Polysaccharide export protein</fullName>
    </submittedName>
</protein>
<keyword evidence="6" id="KW-1185">Reference proteome</keyword>
<dbReference type="InterPro" id="IPR049712">
    <property type="entry name" value="Poly_export"/>
</dbReference>
<accession>A0A3P1SSP7</accession>
<dbReference type="GO" id="GO:0015159">
    <property type="term" value="F:polysaccharide transmembrane transporter activity"/>
    <property type="evidence" value="ECO:0007669"/>
    <property type="project" value="InterPro"/>
</dbReference>
<proteinExistence type="predicted"/>
<dbReference type="PANTHER" id="PTHR33619:SF3">
    <property type="entry name" value="POLYSACCHARIDE EXPORT PROTEIN GFCE-RELATED"/>
    <property type="match status" value="1"/>
</dbReference>
<comment type="caution">
    <text evidence="5">The sequence shown here is derived from an EMBL/GenBank/DDBJ whole genome shotgun (WGS) entry which is preliminary data.</text>
</comment>
<dbReference type="Gene3D" id="3.10.560.10">
    <property type="entry name" value="Outer membrane lipoprotein wza domain like"/>
    <property type="match status" value="1"/>
</dbReference>
<dbReference type="Pfam" id="PF10531">
    <property type="entry name" value="SLBB"/>
    <property type="match status" value="1"/>
</dbReference>
<keyword evidence="1 2" id="KW-0732">Signal</keyword>
<evidence type="ECO:0000313" key="5">
    <source>
        <dbReference type="EMBL" id="RRD00158.1"/>
    </source>
</evidence>
<feature type="domain" description="Polysaccharide export protein N-terminal" evidence="3">
    <location>
        <begin position="36"/>
        <end position="108"/>
    </location>
</feature>
<dbReference type="Gene3D" id="3.30.1950.10">
    <property type="entry name" value="wza like domain"/>
    <property type="match status" value="1"/>
</dbReference>
<reference evidence="5 6" key="1">
    <citation type="submission" date="2018-11" db="EMBL/GenBank/DDBJ databases">
        <title>The draft genome sequence of Amphritea balenae JAMM 1525T.</title>
        <authorList>
            <person name="Fang Z."/>
            <person name="Zhang Y."/>
            <person name="Han X."/>
        </authorList>
    </citation>
    <scope>NUCLEOTIDE SEQUENCE [LARGE SCALE GENOMIC DNA]</scope>
    <source>
        <strain evidence="5 6">JAMM 1525</strain>
    </source>
</reference>
<dbReference type="RefSeq" id="WP_124925628.1">
    <property type="nucleotide sequence ID" value="NZ_BMOH01000005.1"/>
</dbReference>
<dbReference type="Pfam" id="PF02563">
    <property type="entry name" value="Poly_export"/>
    <property type="match status" value="1"/>
</dbReference>
<dbReference type="OrthoDB" id="9808948at2"/>
<evidence type="ECO:0000259" key="3">
    <source>
        <dbReference type="Pfam" id="PF02563"/>
    </source>
</evidence>
<evidence type="ECO:0000256" key="2">
    <source>
        <dbReference type="SAM" id="SignalP"/>
    </source>
</evidence>
<dbReference type="InterPro" id="IPR019554">
    <property type="entry name" value="Soluble_ligand-bd"/>
</dbReference>
<organism evidence="5 6">
    <name type="scientific">Amphritea balenae</name>
    <dbReference type="NCBI Taxonomy" id="452629"/>
    <lineage>
        <taxon>Bacteria</taxon>
        <taxon>Pseudomonadati</taxon>
        <taxon>Pseudomonadota</taxon>
        <taxon>Gammaproteobacteria</taxon>
        <taxon>Oceanospirillales</taxon>
        <taxon>Oceanospirillaceae</taxon>
        <taxon>Amphritea</taxon>
    </lineage>
</organism>
<dbReference type="EMBL" id="RQXV01000003">
    <property type="protein sequence ID" value="RRD00158.1"/>
    <property type="molecule type" value="Genomic_DNA"/>
</dbReference>
<evidence type="ECO:0000256" key="1">
    <source>
        <dbReference type="ARBA" id="ARBA00022729"/>
    </source>
</evidence>
<name>A0A3P1SSP7_9GAMM</name>